<gene>
    <name evidence="1" type="ORF">MIMGU_mgv1a026181mg</name>
</gene>
<dbReference type="STRING" id="4155.A0A022PVI6"/>
<dbReference type="EMBL" id="KI632336">
    <property type="protein sequence ID" value="EYU18260.1"/>
    <property type="molecule type" value="Genomic_DNA"/>
</dbReference>
<dbReference type="eggNOG" id="KOG0156">
    <property type="taxonomic scope" value="Eukaryota"/>
</dbReference>
<dbReference type="Gene3D" id="1.10.630.10">
    <property type="entry name" value="Cytochrome P450"/>
    <property type="match status" value="1"/>
</dbReference>
<evidence type="ECO:0000313" key="1">
    <source>
        <dbReference type="EMBL" id="EYU18260.1"/>
    </source>
</evidence>
<dbReference type="InterPro" id="IPR036396">
    <property type="entry name" value="Cyt_P450_sf"/>
</dbReference>
<proteinExistence type="predicted"/>
<feature type="non-terminal residue" evidence="1">
    <location>
        <position position="253"/>
    </location>
</feature>
<keyword evidence="2" id="KW-1185">Reference proteome</keyword>
<evidence type="ECO:0000313" key="2">
    <source>
        <dbReference type="Proteomes" id="UP000030748"/>
    </source>
</evidence>
<protein>
    <recommendedName>
        <fullName evidence="3">Cytochrome P450</fullName>
    </recommendedName>
</protein>
<organism evidence="1 2">
    <name type="scientific">Erythranthe guttata</name>
    <name type="common">Yellow monkey flower</name>
    <name type="synonym">Mimulus guttatus</name>
    <dbReference type="NCBI Taxonomy" id="4155"/>
    <lineage>
        <taxon>Eukaryota</taxon>
        <taxon>Viridiplantae</taxon>
        <taxon>Streptophyta</taxon>
        <taxon>Embryophyta</taxon>
        <taxon>Tracheophyta</taxon>
        <taxon>Spermatophyta</taxon>
        <taxon>Magnoliopsida</taxon>
        <taxon>eudicotyledons</taxon>
        <taxon>Gunneridae</taxon>
        <taxon>Pentapetalae</taxon>
        <taxon>asterids</taxon>
        <taxon>lamiids</taxon>
        <taxon>Lamiales</taxon>
        <taxon>Phrymaceae</taxon>
        <taxon>Erythranthe</taxon>
    </lineage>
</organism>
<evidence type="ECO:0008006" key="3">
    <source>
        <dbReference type="Google" id="ProtNLM"/>
    </source>
</evidence>
<dbReference type="Pfam" id="PF00067">
    <property type="entry name" value="p450"/>
    <property type="match status" value="1"/>
</dbReference>
<name>A0A022PVI6_ERYGU</name>
<sequence>MTLKLGFVNVVVTSSAETVKEILHTHEMEFIGRPIPDADTTENGSELALPWLSVGPYWKKLREICNAHLFTHAKLDLIQELRNQVMRNMTERVFRAQERGEAVEIKGLAFSTIVQLLSNSMFSDDLLDPASGAMEELEMLNGNIMVLLGKPNFADYYPFLRLFDLQGIRREIRKSYDTLHGLIDGIIDIRTERRRLSGGSDRAFRVKMSFIEIGLNFKTKKKQLEKFMIDSSSGLTWGGDLIWGRDLKWHQIG</sequence>
<dbReference type="SUPFAM" id="SSF48264">
    <property type="entry name" value="Cytochrome P450"/>
    <property type="match status" value="1"/>
</dbReference>
<dbReference type="PANTHER" id="PTHR24299">
    <property type="entry name" value="CYTOCHROME P450 FAMILY 1"/>
    <property type="match status" value="1"/>
</dbReference>
<dbReference type="GO" id="GO:0020037">
    <property type="term" value="F:heme binding"/>
    <property type="evidence" value="ECO:0007669"/>
    <property type="project" value="InterPro"/>
</dbReference>
<reference evidence="1 2" key="1">
    <citation type="journal article" date="2013" name="Proc. Natl. Acad. Sci. U.S.A.">
        <title>Fine-scale variation in meiotic recombination in Mimulus inferred from population shotgun sequencing.</title>
        <authorList>
            <person name="Hellsten U."/>
            <person name="Wright K.M."/>
            <person name="Jenkins J."/>
            <person name="Shu S."/>
            <person name="Yuan Y."/>
            <person name="Wessler S.R."/>
            <person name="Schmutz J."/>
            <person name="Willis J.H."/>
            <person name="Rokhsar D.S."/>
        </authorList>
    </citation>
    <scope>NUCLEOTIDE SEQUENCE [LARGE SCALE GENOMIC DNA]</scope>
    <source>
        <strain evidence="2">cv. DUN x IM62</strain>
    </source>
</reference>
<dbReference type="PANTHER" id="PTHR24299:SF58">
    <property type="entry name" value="CYTOCHROME P450"/>
    <property type="match status" value="1"/>
</dbReference>
<dbReference type="GO" id="GO:0005506">
    <property type="term" value="F:iron ion binding"/>
    <property type="evidence" value="ECO:0007669"/>
    <property type="project" value="InterPro"/>
</dbReference>
<dbReference type="Proteomes" id="UP000030748">
    <property type="component" value="Unassembled WGS sequence"/>
</dbReference>
<dbReference type="GO" id="GO:0016712">
    <property type="term" value="F:oxidoreductase activity, acting on paired donors, with incorporation or reduction of molecular oxygen, reduced flavin or flavoprotein as one donor, and incorporation of one atom of oxygen"/>
    <property type="evidence" value="ECO:0000318"/>
    <property type="project" value="GO_Central"/>
</dbReference>
<accession>A0A022PVI6</accession>
<dbReference type="InterPro" id="IPR001128">
    <property type="entry name" value="Cyt_P450"/>
</dbReference>
<dbReference type="AlphaFoldDB" id="A0A022PVI6"/>